<accession>A0A934RBB0</accession>
<reference evidence="2" key="1">
    <citation type="submission" date="2021-01" db="EMBL/GenBank/DDBJ databases">
        <title>Modified the classification status of verrucomicrobia.</title>
        <authorList>
            <person name="Feng X."/>
        </authorList>
    </citation>
    <scope>NUCLEOTIDE SEQUENCE</scope>
    <source>
        <strain evidence="2">KCTC 22201</strain>
    </source>
</reference>
<gene>
    <name evidence="2" type="ORF">JIN81_15935</name>
</gene>
<dbReference type="Pfam" id="PF00085">
    <property type="entry name" value="Thioredoxin"/>
    <property type="match status" value="1"/>
</dbReference>
<dbReference type="InterPro" id="IPR013766">
    <property type="entry name" value="Thioredoxin_domain"/>
</dbReference>
<organism evidence="2 3">
    <name type="scientific">Haloferula rosea</name>
    <dbReference type="NCBI Taxonomy" id="490093"/>
    <lineage>
        <taxon>Bacteria</taxon>
        <taxon>Pseudomonadati</taxon>
        <taxon>Verrucomicrobiota</taxon>
        <taxon>Verrucomicrobiia</taxon>
        <taxon>Verrucomicrobiales</taxon>
        <taxon>Verrucomicrobiaceae</taxon>
        <taxon>Haloferula</taxon>
    </lineage>
</organism>
<dbReference type="Proteomes" id="UP000658278">
    <property type="component" value="Unassembled WGS sequence"/>
</dbReference>
<protein>
    <recommendedName>
        <fullName evidence="1">Thioredoxin domain-containing protein</fullName>
    </recommendedName>
</protein>
<name>A0A934RBB0_9BACT</name>
<evidence type="ECO:0000259" key="1">
    <source>
        <dbReference type="Pfam" id="PF00085"/>
    </source>
</evidence>
<dbReference type="EMBL" id="JAENII010000014">
    <property type="protein sequence ID" value="MBK1828524.1"/>
    <property type="molecule type" value="Genomic_DNA"/>
</dbReference>
<dbReference type="AlphaFoldDB" id="A0A934RBB0"/>
<comment type="caution">
    <text evidence="2">The sequence shown here is derived from an EMBL/GenBank/DDBJ whole genome shotgun (WGS) entry which is preliminary data.</text>
</comment>
<sequence>MSRGSGGWWAKRLVILALVVGAAAWGFIKGMPQEEVAAVEQAKELKKLTVKNFAAAIAAEDVLVVVNLKKKRSEESKSLEAFFEELKKRDVYSDQVLFAEVDGDANPELAAQMGADPKEESKGFVGFYAGGKKLGELVGETDRKVVQSEIERHLKGLIMRTGPGWLPEVEGMTPISSGR</sequence>
<evidence type="ECO:0000313" key="3">
    <source>
        <dbReference type="Proteomes" id="UP000658278"/>
    </source>
</evidence>
<feature type="domain" description="Thioredoxin" evidence="1">
    <location>
        <begin position="46"/>
        <end position="148"/>
    </location>
</feature>
<evidence type="ECO:0000313" key="2">
    <source>
        <dbReference type="EMBL" id="MBK1828524.1"/>
    </source>
</evidence>
<dbReference type="Gene3D" id="3.40.30.10">
    <property type="entry name" value="Glutaredoxin"/>
    <property type="match status" value="1"/>
</dbReference>
<keyword evidence="3" id="KW-1185">Reference proteome</keyword>
<proteinExistence type="predicted"/>
<dbReference type="InterPro" id="IPR036249">
    <property type="entry name" value="Thioredoxin-like_sf"/>
</dbReference>
<dbReference type="SUPFAM" id="SSF52833">
    <property type="entry name" value="Thioredoxin-like"/>
    <property type="match status" value="1"/>
</dbReference>
<dbReference type="RefSeq" id="WP_200282154.1">
    <property type="nucleotide sequence ID" value="NZ_JAENII010000014.1"/>
</dbReference>